<evidence type="ECO:0000313" key="4">
    <source>
        <dbReference type="Proteomes" id="UP001155034"/>
    </source>
</evidence>
<feature type="transmembrane region" description="Helical" evidence="1">
    <location>
        <begin position="129"/>
        <end position="149"/>
    </location>
</feature>
<dbReference type="GO" id="GO:0140359">
    <property type="term" value="F:ABC-type transporter activity"/>
    <property type="evidence" value="ECO:0007669"/>
    <property type="project" value="InterPro"/>
</dbReference>
<feature type="transmembrane region" description="Helical" evidence="1">
    <location>
        <begin position="54"/>
        <end position="76"/>
    </location>
</feature>
<name>A0A9X2RDZ1_9BACT</name>
<reference evidence="3" key="1">
    <citation type="submission" date="2022-08" db="EMBL/GenBank/DDBJ databases">
        <title>Genomic Encyclopedia of Type Strains, Phase V (KMG-V): Genome sequencing to study the core and pangenomes of soil and plant-associated prokaryotes.</title>
        <authorList>
            <person name="Whitman W."/>
        </authorList>
    </citation>
    <scope>NUCLEOTIDE SEQUENCE</scope>
    <source>
        <strain evidence="3">SP2016B</strain>
        <strain evidence="2">SP3049</strain>
    </source>
</reference>
<dbReference type="AlphaFoldDB" id="A0A9X2RDZ1"/>
<evidence type="ECO:0000313" key="2">
    <source>
        <dbReference type="EMBL" id="MCS3709383.1"/>
    </source>
</evidence>
<keyword evidence="1" id="KW-1133">Transmembrane helix</keyword>
<accession>A0A9X2RDZ1</accession>
<feature type="transmembrane region" description="Helical" evidence="1">
    <location>
        <begin position="96"/>
        <end position="122"/>
    </location>
</feature>
<comment type="caution">
    <text evidence="3">The sequence shown here is derived from an EMBL/GenBank/DDBJ whole genome shotgun (WGS) entry which is preliminary data.</text>
</comment>
<feature type="transmembrane region" description="Helical" evidence="1">
    <location>
        <begin position="161"/>
        <end position="182"/>
    </location>
</feature>
<dbReference type="RefSeq" id="WP_259047688.1">
    <property type="nucleotide sequence ID" value="NZ_JANTYZ010000002.1"/>
</dbReference>
<organism evidence="3 4">
    <name type="scientific">Salinibacter ruber</name>
    <dbReference type="NCBI Taxonomy" id="146919"/>
    <lineage>
        <taxon>Bacteria</taxon>
        <taxon>Pseudomonadati</taxon>
        <taxon>Rhodothermota</taxon>
        <taxon>Rhodothermia</taxon>
        <taxon>Rhodothermales</taxon>
        <taxon>Salinibacteraceae</taxon>
        <taxon>Salinibacter</taxon>
    </lineage>
</organism>
<keyword evidence="1" id="KW-0472">Membrane</keyword>
<dbReference type="Proteomes" id="UP001155057">
    <property type="component" value="Unassembled WGS sequence"/>
</dbReference>
<proteinExistence type="predicted"/>
<dbReference type="Proteomes" id="UP001155034">
    <property type="component" value="Unassembled WGS sequence"/>
</dbReference>
<keyword evidence="1" id="KW-0812">Transmembrane</keyword>
<dbReference type="GO" id="GO:0005886">
    <property type="term" value="C:plasma membrane"/>
    <property type="evidence" value="ECO:0007669"/>
    <property type="project" value="UniProtKB-SubCell"/>
</dbReference>
<dbReference type="EMBL" id="JANTYZ010000002">
    <property type="protein sequence ID" value="MCS3864310.1"/>
    <property type="molecule type" value="Genomic_DNA"/>
</dbReference>
<dbReference type="Pfam" id="PF12679">
    <property type="entry name" value="ABC2_membrane_2"/>
    <property type="match status" value="1"/>
</dbReference>
<gene>
    <name evidence="2" type="ORF">GGP61_000986</name>
    <name evidence="3" type="ORF">GGP82_000856</name>
</gene>
<evidence type="ECO:0000313" key="3">
    <source>
        <dbReference type="EMBL" id="MCS3864310.1"/>
    </source>
</evidence>
<feature type="transmembrane region" description="Helical" evidence="1">
    <location>
        <begin position="235"/>
        <end position="256"/>
    </location>
</feature>
<evidence type="ECO:0000256" key="1">
    <source>
        <dbReference type="SAM" id="Phobius"/>
    </source>
</evidence>
<dbReference type="EMBL" id="JANUAE010000003">
    <property type="protein sequence ID" value="MCS3709383.1"/>
    <property type="molecule type" value="Genomic_DNA"/>
</dbReference>
<protein>
    <submittedName>
        <fullName evidence="3">ABC-type transport system involved in multi-copper enzyme maturation permease subunit</fullName>
    </submittedName>
</protein>
<sequence>MHLARLPASVYRALIRREVVTTFHNRFVQIFAVVAWAGSIAVAALSGRPEAVPYGLLLLFLYLVPLFGLLVGVSAAHEERDERAFLWSQPVPRAAFVLGKAVTLIVALAAVLLGALVAGAVVGASAGTLALLWGLGTGLVLVSVSAGLAAGQYTTSRARGLMVVLVVWVVAFALYDAAALGLSGLGAMQAVPAFWVGLLLLNPIDAVRLAGLFALEDVPFSAPGDAAWMGDLMAGLPAWVAVLTAVWTGGLLLLACRRLRRLDL</sequence>
<feature type="transmembrane region" description="Helical" evidence="1">
    <location>
        <begin position="27"/>
        <end position="47"/>
    </location>
</feature>